<gene>
    <name evidence="1" type="ORF">LYNGBM3L_35360</name>
</gene>
<reference evidence="2" key="1">
    <citation type="journal article" date="2011" name="Proc. Natl. Acad. Sci. U.S.A.">
        <title>Genomic insights into the physiology and ecology of the marine filamentous cyanobacterium Lyngbya majuscula.</title>
        <authorList>
            <person name="Jones A.C."/>
            <person name="Monroe E.A."/>
            <person name="Podell S."/>
            <person name="Hess W.R."/>
            <person name="Klages S."/>
            <person name="Esquenazi E."/>
            <person name="Niessen S."/>
            <person name="Hoover H."/>
            <person name="Rothmann M."/>
            <person name="Lasken R.S."/>
            <person name="Yates J.R.III."/>
            <person name="Reinhardt R."/>
            <person name="Kube M."/>
            <person name="Burkart M.D."/>
            <person name="Allen E.E."/>
            <person name="Dorrestein P.C."/>
            <person name="Gerwick W.H."/>
            <person name="Gerwick L."/>
        </authorList>
    </citation>
    <scope>NUCLEOTIDE SEQUENCE [LARGE SCALE GENOMIC DNA]</scope>
    <source>
        <strain evidence="2">3L</strain>
    </source>
</reference>
<organism evidence="1 2">
    <name type="scientific">Moorena producens 3L</name>
    <dbReference type="NCBI Taxonomy" id="489825"/>
    <lineage>
        <taxon>Bacteria</taxon>
        <taxon>Bacillati</taxon>
        <taxon>Cyanobacteriota</taxon>
        <taxon>Cyanophyceae</taxon>
        <taxon>Coleofasciculales</taxon>
        <taxon>Coleofasciculaceae</taxon>
        <taxon>Moorena</taxon>
    </lineage>
</organism>
<sequence>MNLDLLLLEEVGNTFSQTDLENLTGMQGLAFVNTLDKNDNPTNKQLWALQKHGNPYQARALRFPGL</sequence>
<dbReference type="AlphaFoldDB" id="F4XUN2"/>
<feature type="non-terminal residue" evidence="1">
    <location>
        <position position="66"/>
    </location>
</feature>
<evidence type="ECO:0000313" key="1">
    <source>
        <dbReference type="EMBL" id="EGJ31678.1"/>
    </source>
</evidence>
<name>F4XUN2_9CYAN</name>
<keyword evidence="2" id="KW-1185">Reference proteome</keyword>
<proteinExistence type="predicted"/>
<evidence type="ECO:0000313" key="2">
    <source>
        <dbReference type="Proteomes" id="UP000003959"/>
    </source>
</evidence>
<dbReference type="Proteomes" id="UP000003959">
    <property type="component" value="Unassembled WGS sequence"/>
</dbReference>
<accession>F4XUN2</accession>
<dbReference type="EMBL" id="GL890933">
    <property type="protein sequence ID" value="EGJ31678.1"/>
    <property type="molecule type" value="Genomic_DNA"/>
</dbReference>
<protein>
    <submittedName>
        <fullName evidence="1">Uncharacterized protein</fullName>
    </submittedName>
</protein>
<dbReference type="HOGENOM" id="CLU_2855004_0_0_3"/>